<dbReference type="Gene3D" id="1.10.10.60">
    <property type="entry name" value="Homeodomain-like"/>
    <property type="match status" value="1"/>
</dbReference>
<dbReference type="AlphaFoldDB" id="A0A6M8BC89"/>
<gene>
    <name evidence="5" type="ORF">HPC62_10005</name>
</gene>
<dbReference type="KEGG" id="theu:HPC62_10005"/>
<keyword evidence="6" id="KW-1185">Reference proteome</keyword>
<dbReference type="Proteomes" id="UP000505210">
    <property type="component" value="Chromosome"/>
</dbReference>
<dbReference type="InterPro" id="IPR018062">
    <property type="entry name" value="HTH_AraC-typ_CS"/>
</dbReference>
<dbReference type="PROSITE" id="PS00041">
    <property type="entry name" value="HTH_ARAC_FAMILY_1"/>
    <property type="match status" value="1"/>
</dbReference>
<organism evidence="5 6">
    <name type="scientific">Thermoleptolyngbya sichuanensis A183</name>
    <dbReference type="NCBI Taxonomy" id="2737172"/>
    <lineage>
        <taxon>Bacteria</taxon>
        <taxon>Bacillati</taxon>
        <taxon>Cyanobacteriota</taxon>
        <taxon>Cyanophyceae</taxon>
        <taxon>Oculatellales</taxon>
        <taxon>Oculatellaceae</taxon>
        <taxon>Thermoleptolyngbya</taxon>
        <taxon>Thermoleptolyngbya sichuanensis</taxon>
    </lineage>
</organism>
<dbReference type="GO" id="GO:0003700">
    <property type="term" value="F:DNA-binding transcription factor activity"/>
    <property type="evidence" value="ECO:0007669"/>
    <property type="project" value="InterPro"/>
</dbReference>
<dbReference type="PROSITE" id="PS01124">
    <property type="entry name" value="HTH_ARAC_FAMILY_2"/>
    <property type="match status" value="1"/>
</dbReference>
<dbReference type="GO" id="GO:0043565">
    <property type="term" value="F:sequence-specific DNA binding"/>
    <property type="evidence" value="ECO:0007669"/>
    <property type="project" value="InterPro"/>
</dbReference>
<name>A0A6M8BC89_9CYAN</name>
<evidence type="ECO:0000313" key="6">
    <source>
        <dbReference type="Proteomes" id="UP000505210"/>
    </source>
</evidence>
<dbReference type="EMBL" id="CP053661">
    <property type="protein sequence ID" value="QKD82467.1"/>
    <property type="molecule type" value="Genomic_DNA"/>
</dbReference>
<dbReference type="InterPro" id="IPR053142">
    <property type="entry name" value="PchR_regulatory_protein"/>
</dbReference>
<accession>A0A6M8BC89</accession>
<evidence type="ECO:0000256" key="3">
    <source>
        <dbReference type="ARBA" id="ARBA00023163"/>
    </source>
</evidence>
<keyword evidence="1" id="KW-0805">Transcription regulation</keyword>
<protein>
    <submittedName>
        <fullName evidence="5">Helix-turn-helix domain-containing protein</fullName>
    </submittedName>
</protein>
<evidence type="ECO:0000256" key="1">
    <source>
        <dbReference type="ARBA" id="ARBA00023015"/>
    </source>
</evidence>
<dbReference type="SMART" id="SM00342">
    <property type="entry name" value="HTH_ARAC"/>
    <property type="match status" value="1"/>
</dbReference>
<dbReference type="InterPro" id="IPR018060">
    <property type="entry name" value="HTH_AraC"/>
</dbReference>
<dbReference type="RefSeq" id="WP_172355292.1">
    <property type="nucleotide sequence ID" value="NZ_CP053661.1"/>
</dbReference>
<evidence type="ECO:0000256" key="2">
    <source>
        <dbReference type="ARBA" id="ARBA00023125"/>
    </source>
</evidence>
<feature type="domain" description="HTH araC/xylS-type" evidence="4">
    <location>
        <begin position="103"/>
        <end position="204"/>
    </location>
</feature>
<sequence>MSQFNTSALARLHLQQYLHDVDRDNVDTKFFRQNVIQIEDQRLGNLHDYLNQIFYLAVKNPDFLARSYPLLLGDLLPLLVNCFSTESYPRLCTHPFRRATLVQEAEAYMLAHLDEPITLEAICKAVKTSKSTLSYGFQEIFGLSPMAYLKSVRLNEVRRALKASDPTQATVLGIANRYGFWHMGHFSRDYRQMFGESPSETLKGLL</sequence>
<dbReference type="InterPro" id="IPR009057">
    <property type="entry name" value="Homeodomain-like_sf"/>
</dbReference>
<evidence type="ECO:0000313" key="5">
    <source>
        <dbReference type="EMBL" id="QKD82467.1"/>
    </source>
</evidence>
<dbReference type="Pfam" id="PF12833">
    <property type="entry name" value="HTH_18"/>
    <property type="match status" value="1"/>
</dbReference>
<reference evidence="5 6" key="1">
    <citation type="submission" date="2020-05" db="EMBL/GenBank/DDBJ databases">
        <title>Complete genome sequence of of a novel Thermoleptolyngbya strain isolated from hot springs of Ganzi, Sichuan China.</title>
        <authorList>
            <person name="Tang J."/>
            <person name="Daroch M."/>
            <person name="Li L."/>
            <person name="Waleron K."/>
            <person name="Waleron M."/>
            <person name="Waleron M."/>
        </authorList>
    </citation>
    <scope>NUCLEOTIDE SEQUENCE [LARGE SCALE GENOMIC DNA]</scope>
    <source>
        <strain evidence="5 6">PKUAC-SCTA183</strain>
    </source>
</reference>
<proteinExistence type="predicted"/>
<dbReference type="SUPFAM" id="SSF46689">
    <property type="entry name" value="Homeodomain-like"/>
    <property type="match status" value="2"/>
</dbReference>
<evidence type="ECO:0000259" key="4">
    <source>
        <dbReference type="PROSITE" id="PS01124"/>
    </source>
</evidence>
<keyword evidence="2" id="KW-0238">DNA-binding</keyword>
<dbReference type="PANTHER" id="PTHR47893:SF1">
    <property type="entry name" value="REGULATORY PROTEIN PCHR"/>
    <property type="match status" value="1"/>
</dbReference>
<keyword evidence="3" id="KW-0804">Transcription</keyword>
<dbReference type="PANTHER" id="PTHR47893">
    <property type="entry name" value="REGULATORY PROTEIN PCHR"/>
    <property type="match status" value="1"/>
</dbReference>